<keyword evidence="1" id="KW-0813">Transport</keyword>
<organism evidence="9 10">
    <name type="scientific">Tabrizicola oligotrophica</name>
    <dbReference type="NCBI Taxonomy" id="2710650"/>
    <lineage>
        <taxon>Bacteria</taxon>
        <taxon>Pseudomonadati</taxon>
        <taxon>Pseudomonadota</taxon>
        <taxon>Alphaproteobacteria</taxon>
        <taxon>Rhodobacterales</taxon>
        <taxon>Paracoccaceae</taxon>
        <taxon>Tabrizicola</taxon>
    </lineage>
</organism>
<gene>
    <name evidence="9" type="ORF">G4Z14_07040</name>
</gene>
<dbReference type="RefSeq" id="WP_164624116.1">
    <property type="nucleotide sequence ID" value="NZ_JAAIVJ010000003.1"/>
</dbReference>
<accession>A0A6M0QUB4</accession>
<comment type="caution">
    <text evidence="9">The sequence shown here is derived from an EMBL/GenBank/DDBJ whole genome shotgun (WGS) entry which is preliminary data.</text>
</comment>
<evidence type="ECO:0000256" key="3">
    <source>
        <dbReference type="ARBA" id="ARBA00022723"/>
    </source>
</evidence>
<feature type="chain" id="PRO_5026675143" evidence="8">
    <location>
        <begin position="22"/>
        <end position="146"/>
    </location>
</feature>
<evidence type="ECO:0000256" key="2">
    <source>
        <dbReference type="ARBA" id="ARBA00022617"/>
    </source>
</evidence>
<evidence type="ECO:0000313" key="9">
    <source>
        <dbReference type="EMBL" id="NEY90052.1"/>
    </source>
</evidence>
<reference evidence="9 10" key="1">
    <citation type="submission" date="2020-02" db="EMBL/GenBank/DDBJ databases">
        <authorList>
            <person name="Chen W.-M."/>
        </authorList>
    </citation>
    <scope>NUCLEOTIDE SEQUENCE [LARGE SCALE GENOMIC DNA]</scope>
    <source>
        <strain evidence="9 10">KMS-5</strain>
    </source>
</reference>
<evidence type="ECO:0000256" key="8">
    <source>
        <dbReference type="SAM" id="SignalP"/>
    </source>
</evidence>
<keyword evidence="8" id="KW-0732">Signal</keyword>
<evidence type="ECO:0000256" key="4">
    <source>
        <dbReference type="ARBA" id="ARBA00022982"/>
    </source>
</evidence>
<dbReference type="GO" id="GO:0042597">
    <property type="term" value="C:periplasmic space"/>
    <property type="evidence" value="ECO:0007669"/>
    <property type="project" value="InterPro"/>
</dbReference>
<dbReference type="GO" id="GO:0020037">
    <property type="term" value="F:heme binding"/>
    <property type="evidence" value="ECO:0007669"/>
    <property type="project" value="InterPro"/>
</dbReference>
<dbReference type="AlphaFoldDB" id="A0A6M0QUB4"/>
<proteinExistence type="predicted"/>
<dbReference type="Gene3D" id="1.20.120.10">
    <property type="entry name" value="Cytochrome c/b562"/>
    <property type="match status" value="1"/>
</dbReference>
<dbReference type="EMBL" id="JAAIVJ010000003">
    <property type="protein sequence ID" value="NEY90052.1"/>
    <property type="molecule type" value="Genomic_DNA"/>
</dbReference>
<dbReference type="GO" id="GO:0005506">
    <property type="term" value="F:iron ion binding"/>
    <property type="evidence" value="ECO:0007669"/>
    <property type="project" value="InterPro"/>
</dbReference>
<evidence type="ECO:0000256" key="1">
    <source>
        <dbReference type="ARBA" id="ARBA00022448"/>
    </source>
</evidence>
<dbReference type="InterPro" id="IPR010980">
    <property type="entry name" value="Cyt_c/b562"/>
</dbReference>
<feature type="signal peptide" evidence="8">
    <location>
        <begin position="1"/>
        <end position="21"/>
    </location>
</feature>
<dbReference type="GO" id="GO:0009055">
    <property type="term" value="F:electron transfer activity"/>
    <property type="evidence" value="ECO:0007669"/>
    <property type="project" value="InterPro"/>
</dbReference>
<keyword evidence="2 7" id="KW-0349">Heme</keyword>
<evidence type="ECO:0000256" key="7">
    <source>
        <dbReference type="PIRSR" id="PIRSR000027-2"/>
    </source>
</evidence>
<name>A0A6M0QUB4_9RHOB</name>
<sequence>MKISTTTLLVSALLMTGAAFAETEATTPEAIARQALMKSFGGAAKTLGGMASGEVAYDAAAAEAAKQVLVAGAATIEAKFTAKVEDAGSKAKPEIWTGWEAFLGKAKALGDAAGALDVASAESIGGGMGGVGGACKACHTDFRLAD</sequence>
<dbReference type="InterPro" id="IPR002321">
    <property type="entry name" value="Cyt_c_II"/>
</dbReference>
<comment type="PTM">
    <text evidence="7">Binds 1 heme group per subunit.</text>
</comment>
<evidence type="ECO:0000313" key="10">
    <source>
        <dbReference type="Proteomes" id="UP000477782"/>
    </source>
</evidence>
<evidence type="ECO:0000256" key="5">
    <source>
        <dbReference type="ARBA" id="ARBA00023004"/>
    </source>
</evidence>
<protein>
    <submittedName>
        <fullName evidence="9">Cytochrome c</fullName>
    </submittedName>
</protein>
<dbReference type="Proteomes" id="UP000477782">
    <property type="component" value="Unassembled WGS sequence"/>
</dbReference>
<keyword evidence="4" id="KW-0249">Electron transport</keyword>
<dbReference type="PROSITE" id="PS51009">
    <property type="entry name" value="CYTCII"/>
    <property type="match status" value="1"/>
</dbReference>
<feature type="binding site" description="covalent" evidence="7">
    <location>
        <position position="135"/>
    </location>
    <ligand>
        <name>heme c</name>
        <dbReference type="ChEBI" id="CHEBI:61717"/>
    </ligand>
</feature>
<dbReference type="InterPro" id="IPR012127">
    <property type="entry name" value="Cyt_c_prime"/>
</dbReference>
<dbReference type="SUPFAM" id="SSF47175">
    <property type="entry name" value="Cytochromes"/>
    <property type="match status" value="1"/>
</dbReference>
<dbReference type="GO" id="GO:0022900">
    <property type="term" value="P:electron transport chain"/>
    <property type="evidence" value="ECO:0007669"/>
    <property type="project" value="InterPro"/>
</dbReference>
<dbReference type="Pfam" id="PF01322">
    <property type="entry name" value="Cytochrom_C_2"/>
    <property type="match status" value="1"/>
</dbReference>
<keyword evidence="10" id="KW-1185">Reference proteome</keyword>
<feature type="binding site" description="axial binding residue" evidence="6">
    <location>
        <position position="139"/>
    </location>
    <ligand>
        <name>heme c</name>
        <dbReference type="ChEBI" id="CHEBI:61717"/>
    </ligand>
    <ligandPart>
        <name>Fe</name>
        <dbReference type="ChEBI" id="CHEBI:18248"/>
    </ligandPart>
</feature>
<keyword evidence="5 6" id="KW-0408">Iron</keyword>
<keyword evidence="3 6" id="KW-0479">Metal-binding</keyword>
<dbReference type="PIRSF" id="PIRSF000027">
    <property type="entry name" value="Cytc_c_prime"/>
    <property type="match status" value="1"/>
</dbReference>
<evidence type="ECO:0000256" key="6">
    <source>
        <dbReference type="PIRSR" id="PIRSR000027-1"/>
    </source>
</evidence>
<feature type="binding site" description="covalent" evidence="7">
    <location>
        <position position="138"/>
    </location>
    <ligand>
        <name>heme c</name>
        <dbReference type="ChEBI" id="CHEBI:61717"/>
    </ligand>
</feature>